<dbReference type="Proteomes" id="UP001154282">
    <property type="component" value="Unassembled WGS sequence"/>
</dbReference>
<feature type="compositionally biased region" description="Basic and acidic residues" evidence="2">
    <location>
        <begin position="403"/>
        <end position="418"/>
    </location>
</feature>
<evidence type="ECO:0000313" key="4">
    <source>
        <dbReference type="EMBL" id="CAI0549887.1"/>
    </source>
</evidence>
<feature type="compositionally biased region" description="Basic residues" evidence="2">
    <location>
        <begin position="167"/>
        <end position="176"/>
    </location>
</feature>
<keyword evidence="3" id="KW-1133">Transmembrane helix</keyword>
<keyword evidence="1" id="KW-0175">Coiled coil</keyword>
<comment type="caution">
    <text evidence="4">The sequence shown here is derived from an EMBL/GenBank/DDBJ whole genome shotgun (WGS) entry which is preliminary data.</text>
</comment>
<keyword evidence="3" id="KW-0472">Membrane</keyword>
<dbReference type="EMBL" id="CAMGYJ010000010">
    <property type="protein sequence ID" value="CAI0549887.1"/>
    <property type="molecule type" value="Genomic_DNA"/>
</dbReference>
<feature type="compositionally biased region" description="Basic and acidic residues" evidence="2">
    <location>
        <begin position="240"/>
        <end position="250"/>
    </location>
</feature>
<keyword evidence="3" id="KW-0812">Transmembrane</keyword>
<feature type="region of interest" description="Disordered" evidence="2">
    <location>
        <begin position="167"/>
        <end position="418"/>
    </location>
</feature>
<evidence type="ECO:0008006" key="6">
    <source>
        <dbReference type="Google" id="ProtNLM"/>
    </source>
</evidence>
<feature type="compositionally biased region" description="Basic and acidic residues" evidence="2">
    <location>
        <begin position="216"/>
        <end position="228"/>
    </location>
</feature>
<gene>
    <name evidence="4" type="ORF">LITE_LOCUS45336</name>
</gene>
<protein>
    <recommendedName>
        <fullName evidence="6">Micronuclear linker histone polyprotein</fullName>
    </recommendedName>
</protein>
<organism evidence="4 5">
    <name type="scientific">Linum tenue</name>
    <dbReference type="NCBI Taxonomy" id="586396"/>
    <lineage>
        <taxon>Eukaryota</taxon>
        <taxon>Viridiplantae</taxon>
        <taxon>Streptophyta</taxon>
        <taxon>Embryophyta</taxon>
        <taxon>Tracheophyta</taxon>
        <taxon>Spermatophyta</taxon>
        <taxon>Magnoliopsida</taxon>
        <taxon>eudicotyledons</taxon>
        <taxon>Gunneridae</taxon>
        <taxon>Pentapetalae</taxon>
        <taxon>rosids</taxon>
        <taxon>fabids</taxon>
        <taxon>Malpighiales</taxon>
        <taxon>Linaceae</taxon>
        <taxon>Linum</taxon>
    </lineage>
</organism>
<feature type="compositionally biased region" description="Basic and acidic residues" evidence="2">
    <location>
        <begin position="349"/>
        <end position="365"/>
    </location>
</feature>
<reference evidence="4" key="1">
    <citation type="submission" date="2022-08" db="EMBL/GenBank/DDBJ databases">
        <authorList>
            <person name="Gutierrez-Valencia J."/>
        </authorList>
    </citation>
    <scope>NUCLEOTIDE SEQUENCE</scope>
</reference>
<feature type="compositionally biased region" description="Polar residues" evidence="2">
    <location>
        <begin position="368"/>
        <end position="388"/>
    </location>
</feature>
<evidence type="ECO:0000313" key="5">
    <source>
        <dbReference type="Proteomes" id="UP001154282"/>
    </source>
</evidence>
<dbReference type="PANTHER" id="PTHR36143:SF4">
    <property type="entry name" value="OS08G0177500 PROTEIN"/>
    <property type="match status" value="1"/>
</dbReference>
<feature type="compositionally biased region" description="Basic residues" evidence="2">
    <location>
        <begin position="271"/>
        <end position="289"/>
    </location>
</feature>
<evidence type="ECO:0000256" key="3">
    <source>
        <dbReference type="SAM" id="Phobius"/>
    </source>
</evidence>
<dbReference type="PANTHER" id="PTHR36143">
    <property type="entry name" value="OS08G0177500 PROTEIN"/>
    <property type="match status" value="1"/>
</dbReference>
<accession>A0AAV0QWR7</accession>
<evidence type="ECO:0000256" key="2">
    <source>
        <dbReference type="SAM" id="MobiDB-lite"/>
    </source>
</evidence>
<feature type="compositionally biased region" description="Acidic residues" evidence="2">
    <location>
        <begin position="302"/>
        <end position="311"/>
    </location>
</feature>
<name>A0AAV0QWR7_9ROSI</name>
<proteinExistence type="predicted"/>
<feature type="coiled-coil region" evidence="1">
    <location>
        <begin position="68"/>
        <end position="137"/>
    </location>
</feature>
<keyword evidence="5" id="KW-1185">Reference proteome</keyword>
<feature type="compositionally biased region" description="Polar residues" evidence="2">
    <location>
        <begin position="331"/>
        <end position="348"/>
    </location>
</feature>
<sequence length="418" mass="46033">MAIKGNFNGSSSNGGNSNRGRPYGVMLLIAFGAALLGVLVVHKLRERRIFNLLVTDKEQQLFSLHLLLQKEREQSSEMKRKAEDMTAALQKVTTEKMELERRVVELQSSIDSLKDEGKALEIALEEKQSEIKLLRRDATPADDGDKKSNPQVAESLKQKEAENLELKKHRHRHHQHRGVENPVKVWSAGSDEDPSSKPLSTNGTKTADDAVVAVGQEKKDEASRKLSDGENAMVGNNGSDNRRKLSREEGLLPASVAGSNGTTSPGEAARKTKHVHSRKARGKKWRVGARNRWLGNNKMSNEDDNEEDGEGEGGKRSTTSTMKEIAAVNESGDSSGAQLSKPENSENSSGKRDDRLSKGTFKLEEGNDVSQTDGVAMDRTSSNDNNADSIYKKESESVSDSSEQQRDEYKDETDPSEF</sequence>
<feature type="transmembrane region" description="Helical" evidence="3">
    <location>
        <begin position="23"/>
        <end position="41"/>
    </location>
</feature>
<evidence type="ECO:0000256" key="1">
    <source>
        <dbReference type="SAM" id="Coils"/>
    </source>
</evidence>
<dbReference type="AlphaFoldDB" id="A0AAV0QWR7"/>